<dbReference type="InterPro" id="IPR035977">
    <property type="entry name" value="Ribosomal_bL36_sp"/>
</dbReference>
<organism evidence="8 9">
    <name type="scientific">Brockia lithotrophica</name>
    <dbReference type="NCBI Taxonomy" id="933949"/>
    <lineage>
        <taxon>Bacteria</taxon>
        <taxon>Bacillati</taxon>
        <taxon>Bacillota</taxon>
        <taxon>Bacilli</taxon>
        <taxon>Bacillales</taxon>
        <taxon>Bacillales Family X. Incertae Sedis</taxon>
        <taxon>Brockia</taxon>
    </lineage>
</organism>
<comment type="caution">
    <text evidence="8">The sequence shown here is derived from an EMBL/GenBank/DDBJ whole genome shotgun (WGS) entry which is preliminary data.</text>
</comment>
<dbReference type="AlphaFoldDB" id="A0A2T5G4Y6"/>
<dbReference type="SUPFAM" id="SSF57840">
    <property type="entry name" value="Ribosomal protein L36"/>
    <property type="match status" value="1"/>
</dbReference>
<dbReference type="Pfam" id="PF00444">
    <property type="entry name" value="Ribosomal_L36"/>
    <property type="match status" value="1"/>
</dbReference>
<evidence type="ECO:0000256" key="7">
    <source>
        <dbReference type="SAM" id="MobiDB-lite"/>
    </source>
</evidence>
<evidence type="ECO:0000256" key="6">
    <source>
        <dbReference type="RuleBase" id="RU000571"/>
    </source>
</evidence>
<dbReference type="GO" id="GO:0005737">
    <property type="term" value="C:cytoplasm"/>
    <property type="evidence" value="ECO:0007669"/>
    <property type="project" value="UniProtKB-ARBA"/>
</dbReference>
<dbReference type="HAMAP" id="MF_00251">
    <property type="entry name" value="Ribosomal_bL36"/>
    <property type="match status" value="1"/>
</dbReference>
<name>A0A2T5G4Y6_9BACL</name>
<evidence type="ECO:0000313" key="8">
    <source>
        <dbReference type="EMBL" id="PTQ51225.1"/>
    </source>
</evidence>
<evidence type="ECO:0000256" key="5">
    <source>
        <dbReference type="HAMAP-Rule" id="MF_00251"/>
    </source>
</evidence>
<dbReference type="EMBL" id="PEBW01000006">
    <property type="protein sequence ID" value="PTQ51225.1"/>
    <property type="molecule type" value="Genomic_DNA"/>
</dbReference>
<reference evidence="8 9" key="1">
    <citation type="submission" date="2017-08" db="EMBL/GenBank/DDBJ databases">
        <title>Burning lignite coal seam in the remote Altai Mountains harbors a hydrogen-driven thermophilic microbial community.</title>
        <authorList>
            <person name="Kadnikov V.V."/>
            <person name="Mardanov A.V."/>
            <person name="Ivasenko D."/>
            <person name="Beletsky A.V."/>
            <person name="Karnachuk O.V."/>
            <person name="Ravin N.V."/>
        </authorList>
    </citation>
    <scope>NUCLEOTIDE SEQUENCE [LARGE SCALE GENOMIC DNA]</scope>
    <source>
        <strain evidence="8">AL31</strain>
    </source>
</reference>
<evidence type="ECO:0000256" key="4">
    <source>
        <dbReference type="ARBA" id="ARBA00035186"/>
    </source>
</evidence>
<dbReference type="PROSITE" id="PS00828">
    <property type="entry name" value="RIBOSOMAL_L36"/>
    <property type="match status" value="1"/>
</dbReference>
<keyword evidence="3 5" id="KW-0687">Ribonucleoprotein</keyword>
<keyword evidence="2 5" id="KW-0689">Ribosomal protein</keyword>
<protein>
    <recommendedName>
        <fullName evidence="4 5">Large ribosomal subunit protein bL36</fullName>
    </recommendedName>
</protein>
<proteinExistence type="inferred from homology"/>
<dbReference type="PANTHER" id="PTHR42888:SF1">
    <property type="entry name" value="LARGE RIBOSOMAL SUBUNIT PROTEIN BL36C"/>
    <property type="match status" value="1"/>
</dbReference>
<accession>A0A2T5G4Y6</accession>
<feature type="region of interest" description="Disordered" evidence="7">
    <location>
        <begin position="18"/>
        <end position="45"/>
    </location>
</feature>
<dbReference type="GO" id="GO:1990904">
    <property type="term" value="C:ribonucleoprotein complex"/>
    <property type="evidence" value="ECO:0007669"/>
    <property type="project" value="UniProtKB-KW"/>
</dbReference>
<comment type="similarity">
    <text evidence="1 5 6">Belongs to the bacterial ribosomal protein bL36 family.</text>
</comment>
<dbReference type="PANTHER" id="PTHR42888">
    <property type="entry name" value="50S RIBOSOMAL PROTEIN L36, CHLOROPLASTIC"/>
    <property type="match status" value="1"/>
</dbReference>
<evidence type="ECO:0000256" key="2">
    <source>
        <dbReference type="ARBA" id="ARBA00022980"/>
    </source>
</evidence>
<evidence type="ECO:0000313" key="9">
    <source>
        <dbReference type="Proteomes" id="UP000244016"/>
    </source>
</evidence>
<dbReference type="GO" id="GO:0006412">
    <property type="term" value="P:translation"/>
    <property type="evidence" value="ECO:0007669"/>
    <property type="project" value="UniProtKB-UniRule"/>
</dbReference>
<evidence type="ECO:0000256" key="3">
    <source>
        <dbReference type="ARBA" id="ARBA00023274"/>
    </source>
</evidence>
<dbReference type="InterPro" id="IPR000473">
    <property type="entry name" value="Ribosomal_bL36"/>
</dbReference>
<gene>
    <name evidence="5" type="primary">rpmJ</name>
    <name evidence="8" type="ORF">BLITH_0051</name>
</gene>
<feature type="compositionally biased region" description="Basic and acidic residues" evidence="7">
    <location>
        <begin position="28"/>
        <end position="45"/>
    </location>
</feature>
<sequence>MRIRTTVPRGVVPICGEEEEAVPASGARSKEAKRESVQPRTSAHEKEAIFVKVRPSIKPVCEKCKVIRRHGKVMVICSNPKHKQRQG</sequence>
<evidence type="ECO:0000256" key="1">
    <source>
        <dbReference type="ARBA" id="ARBA00007645"/>
    </source>
</evidence>
<dbReference type="Proteomes" id="UP000244016">
    <property type="component" value="Unassembled WGS sequence"/>
</dbReference>
<dbReference type="GO" id="GO:0005840">
    <property type="term" value="C:ribosome"/>
    <property type="evidence" value="ECO:0007669"/>
    <property type="project" value="UniProtKB-KW"/>
</dbReference>
<dbReference type="NCBIfam" id="TIGR01022">
    <property type="entry name" value="rpmJ_bact"/>
    <property type="match status" value="1"/>
</dbReference>
<dbReference type="GO" id="GO:0003735">
    <property type="term" value="F:structural constituent of ribosome"/>
    <property type="evidence" value="ECO:0007669"/>
    <property type="project" value="InterPro"/>
</dbReference>